<dbReference type="PANTHER" id="PTHR11109:SF7">
    <property type="entry name" value="GTP CYCLOHYDROLASE 1"/>
    <property type="match status" value="1"/>
</dbReference>
<sequence>MQTSEPPRNIINASDLDAWEESVDPQSTGPIDTVKIQTAVRMILEAIGENPDREGLVETPARVARMYQEIFQGLYQNPHDVLATRFHVKQADLVLVKDIPFYSACEHHLLPFFGVAHIAYLPEAGEVTGLSKLARLVDIFAKRPQVQERMTEDIAQALNDELGAQGVVVMVEAEHLCMAMRGVKKPGSRTLTIAARGLYETEEAKRREVIDLMRRSL</sequence>
<dbReference type="PROSITE" id="PS00860">
    <property type="entry name" value="GTP_CYCLOHYDROL_1_2"/>
    <property type="match status" value="1"/>
</dbReference>
<dbReference type="HOGENOM" id="CLU_049768_3_3_9"/>
<reference evidence="9" key="1">
    <citation type="submission" date="2011-12" db="EMBL/GenBank/DDBJ databases">
        <title>The complete genome of chromosome of Sulfobacillus acidophilus DSM 10332.</title>
        <authorList>
            <person name="Lucas S."/>
            <person name="Han J."/>
            <person name="Lapidus A."/>
            <person name="Bruce D."/>
            <person name="Goodwin L."/>
            <person name="Pitluck S."/>
            <person name="Peters L."/>
            <person name="Kyrpides N."/>
            <person name="Mavromatis K."/>
            <person name="Ivanova N."/>
            <person name="Mikhailova N."/>
            <person name="Chertkov O."/>
            <person name="Saunders E."/>
            <person name="Detter J.C."/>
            <person name="Tapia R."/>
            <person name="Han C."/>
            <person name="Land M."/>
            <person name="Hauser L."/>
            <person name="Markowitz V."/>
            <person name="Cheng J.-F."/>
            <person name="Hugenholtz P."/>
            <person name="Woyke T."/>
            <person name="Wu D."/>
            <person name="Pukall R."/>
            <person name="Gehrich-Schroeter G."/>
            <person name="Schneider S."/>
            <person name="Klenk H.-P."/>
            <person name="Eisen J.A."/>
        </authorList>
    </citation>
    <scope>NUCLEOTIDE SEQUENCE [LARGE SCALE GENOMIC DNA]</scope>
    <source>
        <strain evidence="9">ATCC 700253 / DSM 10332 / NAL</strain>
    </source>
</reference>
<dbReference type="EMBL" id="CP003179">
    <property type="protein sequence ID" value="AEW06370.1"/>
    <property type="molecule type" value="Genomic_DNA"/>
</dbReference>
<evidence type="ECO:0000256" key="4">
    <source>
        <dbReference type="ARBA" id="ARBA00022801"/>
    </source>
</evidence>
<dbReference type="PANTHER" id="PTHR11109">
    <property type="entry name" value="GTP CYCLOHYDROLASE I"/>
    <property type="match status" value="1"/>
</dbReference>
<dbReference type="NCBIfam" id="NF006825">
    <property type="entry name" value="PRK09347.1-2"/>
    <property type="match status" value="1"/>
</dbReference>
<keyword evidence="5" id="KW-0862">Zinc</keyword>
<dbReference type="InterPro" id="IPR043133">
    <property type="entry name" value="GTP-CH-I_C/QueF"/>
</dbReference>
<dbReference type="GO" id="GO:0006729">
    <property type="term" value="P:tetrahydrobiopterin biosynthetic process"/>
    <property type="evidence" value="ECO:0007669"/>
    <property type="project" value="TreeGrafter"/>
</dbReference>
<keyword evidence="5" id="KW-0547">Nucleotide-binding</keyword>
<evidence type="ECO:0000313" key="8">
    <source>
        <dbReference type="EMBL" id="AEW06370.1"/>
    </source>
</evidence>
<dbReference type="GO" id="GO:0046654">
    <property type="term" value="P:tetrahydrofolate biosynthetic process"/>
    <property type="evidence" value="ECO:0007669"/>
    <property type="project" value="UniProtKB-UniRule"/>
</dbReference>
<dbReference type="PATRIC" id="fig|679936.5.peg.3004"/>
<dbReference type="InterPro" id="IPR020602">
    <property type="entry name" value="GTP_CycHdrlase_I_dom"/>
</dbReference>
<dbReference type="AlphaFoldDB" id="G8TZP0"/>
<evidence type="ECO:0000256" key="2">
    <source>
        <dbReference type="ARBA" id="ARBA00005080"/>
    </source>
</evidence>
<dbReference type="NCBIfam" id="TIGR00063">
    <property type="entry name" value="folE"/>
    <property type="match status" value="1"/>
</dbReference>
<dbReference type="Gene3D" id="1.10.286.10">
    <property type="match status" value="1"/>
</dbReference>
<dbReference type="InterPro" id="IPR001474">
    <property type="entry name" value="GTP_CycHdrlase_I"/>
</dbReference>
<comment type="similarity">
    <text evidence="5">Belongs to the GTP cyclohydrolase I family.</text>
</comment>
<dbReference type="Pfam" id="PF01227">
    <property type="entry name" value="GTP_cyclohydroI"/>
    <property type="match status" value="1"/>
</dbReference>
<dbReference type="KEGG" id="sap:Sulac_2909"/>
<dbReference type="UniPathway" id="UPA00848">
    <property type="reaction ID" value="UER00151"/>
</dbReference>
<dbReference type="EC" id="3.5.4.16" evidence="5"/>
<evidence type="ECO:0000256" key="5">
    <source>
        <dbReference type="HAMAP-Rule" id="MF_00223"/>
    </source>
</evidence>
<comment type="pathway">
    <text evidence="2 5">Cofactor biosynthesis; 7,8-dihydroneopterin triphosphate biosynthesis; 7,8-dihydroneopterin triphosphate from GTP: step 1/1.</text>
</comment>
<protein>
    <recommendedName>
        <fullName evidence="5">GTP cyclohydrolase 1</fullName>
        <ecNumber evidence="5">3.5.4.16</ecNumber>
    </recommendedName>
    <alternativeName>
        <fullName evidence="5">GTP cyclohydrolase I</fullName>
        <shortName evidence="5">GTP-CH-I</shortName>
    </alternativeName>
</protein>
<evidence type="ECO:0000313" key="9">
    <source>
        <dbReference type="Proteomes" id="UP000005439"/>
    </source>
</evidence>
<dbReference type="PROSITE" id="PS00859">
    <property type="entry name" value="GTP_CYCLOHYDROL_1_1"/>
    <property type="match status" value="1"/>
</dbReference>
<dbReference type="InterPro" id="IPR043134">
    <property type="entry name" value="GTP-CH-I_N"/>
</dbReference>
<dbReference type="GO" id="GO:0003934">
    <property type="term" value="F:GTP cyclohydrolase I activity"/>
    <property type="evidence" value="ECO:0007669"/>
    <property type="project" value="UniProtKB-UniRule"/>
</dbReference>
<dbReference type="Proteomes" id="UP000005439">
    <property type="component" value="Chromosome"/>
</dbReference>
<name>G8TZP0_SULAD</name>
<accession>G8TZP0</accession>
<dbReference type="HAMAP" id="MF_00223">
    <property type="entry name" value="FolE"/>
    <property type="match status" value="1"/>
</dbReference>
<dbReference type="GO" id="GO:0005737">
    <property type="term" value="C:cytoplasm"/>
    <property type="evidence" value="ECO:0007669"/>
    <property type="project" value="TreeGrafter"/>
</dbReference>
<evidence type="ECO:0000256" key="1">
    <source>
        <dbReference type="ARBA" id="ARBA00001052"/>
    </source>
</evidence>
<feature type="binding site" evidence="5">
    <location>
        <position position="108"/>
    </location>
    <ligand>
        <name>Zn(2+)</name>
        <dbReference type="ChEBI" id="CHEBI:29105"/>
    </ligand>
</feature>
<feature type="domain" description="GTP cyclohydrolase I" evidence="7">
    <location>
        <begin position="36"/>
        <end position="213"/>
    </location>
</feature>
<keyword evidence="4 5" id="KW-0378">Hydrolase</keyword>
<dbReference type="GO" id="GO:0006730">
    <property type="term" value="P:one-carbon metabolic process"/>
    <property type="evidence" value="ECO:0007669"/>
    <property type="project" value="UniProtKB-UniRule"/>
</dbReference>
<proteinExistence type="inferred from homology"/>
<dbReference type="FunFam" id="3.30.1130.10:FF:000001">
    <property type="entry name" value="GTP cyclohydrolase 1"/>
    <property type="match status" value="1"/>
</dbReference>
<dbReference type="NCBIfam" id="NF006826">
    <property type="entry name" value="PRK09347.1-3"/>
    <property type="match status" value="1"/>
</dbReference>
<dbReference type="Gene3D" id="3.30.1130.10">
    <property type="match status" value="1"/>
</dbReference>
<dbReference type="STRING" id="679936.Sulac_2909"/>
<dbReference type="GO" id="GO:0005525">
    <property type="term" value="F:GTP binding"/>
    <property type="evidence" value="ECO:0007669"/>
    <property type="project" value="UniProtKB-KW"/>
</dbReference>
<dbReference type="SUPFAM" id="SSF55620">
    <property type="entry name" value="Tetrahydrobiopterin biosynthesis enzymes-like"/>
    <property type="match status" value="1"/>
</dbReference>
<dbReference type="GO" id="GO:0008270">
    <property type="term" value="F:zinc ion binding"/>
    <property type="evidence" value="ECO:0007669"/>
    <property type="project" value="UniProtKB-UniRule"/>
</dbReference>
<reference evidence="8 9" key="2">
    <citation type="journal article" date="2012" name="Stand. Genomic Sci.">
        <title>Complete genome sequence of the moderately thermophilic mineral-sulfide-oxidizing firmicute Sulfobacillus acidophilus type strain (NAL(T)).</title>
        <authorList>
            <person name="Anderson I."/>
            <person name="Chertkov O."/>
            <person name="Chen A."/>
            <person name="Saunders E."/>
            <person name="Lapidus A."/>
            <person name="Nolan M."/>
            <person name="Lucas S."/>
            <person name="Hammon N."/>
            <person name="Deshpande S."/>
            <person name="Cheng J.F."/>
            <person name="Han C."/>
            <person name="Tapia R."/>
            <person name="Goodwin L.A."/>
            <person name="Pitluck S."/>
            <person name="Liolios K."/>
            <person name="Pagani I."/>
            <person name="Ivanova N."/>
            <person name="Mikhailova N."/>
            <person name="Pati A."/>
            <person name="Palaniappan K."/>
            <person name="Land M."/>
            <person name="Pan C."/>
            <person name="Rohde M."/>
            <person name="Pukall R."/>
            <person name="Goker M."/>
            <person name="Detter J.C."/>
            <person name="Woyke T."/>
            <person name="Bristow J."/>
            <person name="Eisen J.A."/>
            <person name="Markowitz V."/>
            <person name="Hugenholtz P."/>
            <person name="Kyrpides N.C."/>
            <person name="Klenk H.P."/>
            <person name="Mavromatis K."/>
        </authorList>
    </citation>
    <scope>NUCLEOTIDE SEQUENCE [LARGE SCALE GENOMIC DNA]</scope>
    <source>
        <strain evidence="9">ATCC 700253 / DSM 10332 / NAL</strain>
    </source>
</reference>
<gene>
    <name evidence="5" type="primary">folE</name>
    <name evidence="8" type="ordered locus">Sulac_2909</name>
</gene>
<dbReference type="InterPro" id="IPR018234">
    <property type="entry name" value="GTP_CycHdrlase_I_CS"/>
</dbReference>
<dbReference type="FunFam" id="1.10.286.10:FF:000001">
    <property type="entry name" value="GTP cyclohydrolase 1"/>
    <property type="match status" value="1"/>
</dbReference>
<comment type="subunit">
    <text evidence="5">Homopolymer.</text>
</comment>
<organism evidence="8 9">
    <name type="scientific">Sulfobacillus acidophilus (strain ATCC 700253 / DSM 10332 / NAL)</name>
    <dbReference type="NCBI Taxonomy" id="679936"/>
    <lineage>
        <taxon>Bacteria</taxon>
        <taxon>Bacillati</taxon>
        <taxon>Bacillota</taxon>
        <taxon>Clostridia</taxon>
        <taxon>Eubacteriales</taxon>
        <taxon>Clostridiales Family XVII. Incertae Sedis</taxon>
        <taxon>Sulfobacillus</taxon>
    </lineage>
</organism>
<feature type="binding site" evidence="5">
    <location>
        <position position="105"/>
    </location>
    <ligand>
        <name>Zn(2+)</name>
        <dbReference type="ChEBI" id="CHEBI:29105"/>
    </ligand>
</feature>
<evidence type="ECO:0000256" key="6">
    <source>
        <dbReference type="SAM" id="MobiDB-lite"/>
    </source>
</evidence>
<keyword evidence="5" id="KW-0342">GTP-binding</keyword>
<evidence type="ECO:0000256" key="3">
    <source>
        <dbReference type="ARBA" id="ARBA00022563"/>
    </source>
</evidence>
<comment type="catalytic activity">
    <reaction evidence="1 5">
        <text>GTP + H2O = 7,8-dihydroneopterin 3'-triphosphate + formate + H(+)</text>
        <dbReference type="Rhea" id="RHEA:17473"/>
        <dbReference type="ChEBI" id="CHEBI:15377"/>
        <dbReference type="ChEBI" id="CHEBI:15378"/>
        <dbReference type="ChEBI" id="CHEBI:15740"/>
        <dbReference type="ChEBI" id="CHEBI:37565"/>
        <dbReference type="ChEBI" id="CHEBI:58462"/>
        <dbReference type="EC" id="3.5.4.16"/>
    </reaction>
</comment>
<keyword evidence="3 5" id="KW-0554">One-carbon metabolism</keyword>
<feature type="binding site" evidence="5">
    <location>
        <position position="177"/>
    </location>
    <ligand>
        <name>Zn(2+)</name>
        <dbReference type="ChEBI" id="CHEBI:29105"/>
    </ligand>
</feature>
<evidence type="ECO:0000259" key="7">
    <source>
        <dbReference type="Pfam" id="PF01227"/>
    </source>
</evidence>
<keyword evidence="9" id="KW-1185">Reference proteome</keyword>
<keyword evidence="5" id="KW-0479">Metal-binding</keyword>
<feature type="region of interest" description="Disordered" evidence="6">
    <location>
        <begin position="1"/>
        <end position="28"/>
    </location>
</feature>